<dbReference type="OrthoDB" id="3365514at2759"/>
<gene>
    <name evidence="2" type="ORF">FIBRA_03364</name>
</gene>
<feature type="compositionally biased region" description="Pro residues" evidence="1">
    <location>
        <begin position="26"/>
        <end position="35"/>
    </location>
</feature>
<feature type="region of interest" description="Disordered" evidence="1">
    <location>
        <begin position="121"/>
        <end position="180"/>
    </location>
</feature>
<dbReference type="EMBL" id="HE797026">
    <property type="protein sequence ID" value="CCM01315.1"/>
    <property type="molecule type" value="Genomic_DNA"/>
</dbReference>
<evidence type="ECO:0000313" key="3">
    <source>
        <dbReference type="Proteomes" id="UP000006352"/>
    </source>
</evidence>
<evidence type="ECO:0000313" key="2">
    <source>
        <dbReference type="EMBL" id="CCM01315.1"/>
    </source>
</evidence>
<accession>J4GNF8</accession>
<keyword evidence="3" id="KW-1185">Reference proteome</keyword>
<feature type="region of interest" description="Disordered" evidence="1">
    <location>
        <begin position="1"/>
        <end position="37"/>
    </location>
</feature>
<reference evidence="2 3" key="1">
    <citation type="journal article" date="2012" name="Appl. Environ. Microbiol.">
        <title>Short-read sequencing for genomic analysis of the brown rot fungus Fibroporia radiculosa.</title>
        <authorList>
            <person name="Tang J.D."/>
            <person name="Perkins A.D."/>
            <person name="Sonstegard T.S."/>
            <person name="Schroeder S.G."/>
            <person name="Burgess S.C."/>
            <person name="Diehl S.V."/>
        </authorList>
    </citation>
    <scope>NUCLEOTIDE SEQUENCE [LARGE SCALE GENOMIC DNA]</scope>
    <source>
        <strain evidence="2 3">TFFH 294</strain>
    </source>
</reference>
<proteinExistence type="predicted"/>
<dbReference type="InParanoid" id="J4GNF8"/>
<dbReference type="HOGENOM" id="CLU_047740_0_0_1"/>
<sequence>MPPQRKGSTAAAGHVLSLNGTRGAAMPPPPDPPLPQGILEPEMTALSTCLRNAVTKTAQVYGFYADAHKLGIDKYAPSPPRSLTASLGREIEKYDQLCDAMESQLHRAIAVLQRDLRREEQRLQAQAAAEAHPPPIDNSAQPKTPPLSPSLSAIQAGPSAETASRGQTPKPVIPTPARRQSTISLSSLQRPPFPHKLDLSSATLRMNPEDVLVSGLSSPVTLAPKSSYKIMPQDLVMGPLGDPTSRPVDIDLTVGDDIDMHQAAEVAAAAAAAAGMDPGLGSSADKPIELDLDMDMDMSMDLLGNVSASGTTMDTNAPQMGQFLQPPPDFVTTNSQTTGLSPNVRKKEEEDVFLDVLSSVDAGDTRGLFASLEQPPSSNAGDPTHLHPPPANSADGAPSPGSILAGLNPSSSHPAVSATGHEPHFDLNGMDLSTFSTFDTAFFNDHPAESGLTASEMENFLVLGNQSGEVNK</sequence>
<dbReference type="Proteomes" id="UP000006352">
    <property type="component" value="Unassembled WGS sequence"/>
</dbReference>
<dbReference type="GeneID" id="24096226"/>
<dbReference type="RefSeq" id="XP_012180598.1">
    <property type="nucleotide sequence ID" value="XM_012325208.1"/>
</dbReference>
<feature type="region of interest" description="Disordered" evidence="1">
    <location>
        <begin position="368"/>
        <end position="422"/>
    </location>
</feature>
<name>J4GNF8_9APHY</name>
<dbReference type="AlphaFoldDB" id="J4GNF8"/>
<organism evidence="2 3">
    <name type="scientific">Fibroporia radiculosa</name>
    <dbReference type="NCBI Taxonomy" id="599839"/>
    <lineage>
        <taxon>Eukaryota</taxon>
        <taxon>Fungi</taxon>
        <taxon>Dikarya</taxon>
        <taxon>Basidiomycota</taxon>
        <taxon>Agaricomycotina</taxon>
        <taxon>Agaricomycetes</taxon>
        <taxon>Polyporales</taxon>
        <taxon>Fibroporiaceae</taxon>
        <taxon>Fibroporia</taxon>
    </lineage>
</organism>
<protein>
    <submittedName>
        <fullName evidence="2">Uncharacterized protein</fullName>
    </submittedName>
</protein>
<evidence type="ECO:0000256" key="1">
    <source>
        <dbReference type="SAM" id="MobiDB-lite"/>
    </source>
</evidence>